<dbReference type="Gene3D" id="2.60.40.1120">
    <property type="entry name" value="Carboxypeptidase-like, regulatory domain"/>
    <property type="match status" value="1"/>
</dbReference>
<dbReference type="InterPro" id="IPR023996">
    <property type="entry name" value="TonB-dep_OMP_SusC/RagA"/>
</dbReference>
<comment type="subcellular location">
    <subcellularLocation>
        <location evidence="1 7">Cell outer membrane</location>
        <topology evidence="1 7">Multi-pass membrane protein</topology>
    </subcellularLocation>
</comment>
<dbReference type="InterPro" id="IPR008969">
    <property type="entry name" value="CarboxyPept-like_regulatory"/>
</dbReference>
<gene>
    <name evidence="9" type="ORF">V2H41_03490</name>
</gene>
<keyword evidence="10" id="KW-1185">Reference proteome</keyword>
<sequence>MKILNTLQQGLTRYCIKNAVGKQQFIHLKICMGIIIALGTTGKAHAMLSPSYPLIASHLALQQNILVKGIVIDQESNPLAGVSVTIKGTATGVVTDNNGRFSIQVKDKETILVFSAVGYLSQELKVDNNTNIQITLIKESSSLDEVVVIGYGTVKRGDLTGAVGEVNVNDLTKAPVASFDQALAGRVAGVQVSAAEDGQPGQGMNIVIRGANSLTQSTAPLYVIDGFPMESPQTAGINPEDIESITILKDASATAIYGSRAANGVVVIETKKGKSGAPTLALSASVGPQQITKKMPMLSAYEFVKYEIERYGQDAVSSYTPGDLPTDHPNYDPQGKTLESYKNIKGIDWQDQLFKKGVTQIYNLSLRGGNRDTKYSISGSVYDQDGIVINTGFKRYQSRISLDQTISKKFKVGINVNYSYQLAYGQILGRTSATSNTTISGYLLYSVWGYRPVTGREGLPDYNDDLIDDIIDSEAEAEAGDFRINPIISARETLRRRKTHNLLANAYATYELAKNLVLKVTGGMNGVMTRNDEFYNSKTIKGAPVSLRPNNINGVNGSIRNSQRYEWLNENTLTYTKRFNKSHRLEVMGGMTLQSVRTTSDGFSAIQVPNEELGINGLSQGTPLETYTGASENRLQSLFTRLNYSFKSRYLLTATMRADGSSKFARPNRWGYFPSAAFAWRMKDEKFLKNVEAITAAKLRISYGVTGNNRVSDFAYLPAAEWNDLGSYSFNNVRYYGLGIARLSNPNLKWESTAQFDVGYDLNLFKDRISFVFDWYRKTTYDLLLNAELPYSTGFSNSYKNIGKVRNEGLEFTLNTVNIQTKDFTWQSNFNISFNKNKIMALSDNQENLTSRITSFVSRIAQEPIYIAEVGKPAAMFYGLIWDGVYQYSDFNEVAPGVYVLKPEVPNNGDTRESIKPGDIKYKDLNGDGVVDANDKTIIGRGLPIHIGGFSNNFSYKGFDLNVFFQWSYGNHLMNANRLIFEGNITNIHHVNQFASWADRWTPDNPSNTIHRAGGGGPQVISSRTIEDGSYLRLKTVSLSYTLPTSLLRRMKIKGLSLSVAAQNLYTWTKYSGLDPEVSVHNSVLTPGFDFSAYPHPRTLVFGLKANF</sequence>
<evidence type="ECO:0000256" key="5">
    <source>
        <dbReference type="ARBA" id="ARBA00023136"/>
    </source>
</evidence>
<dbReference type="NCBIfam" id="TIGR04056">
    <property type="entry name" value="OMP_RagA_SusC"/>
    <property type="match status" value="1"/>
</dbReference>
<protein>
    <submittedName>
        <fullName evidence="9">TonB-dependent receptor</fullName>
    </submittedName>
</protein>
<dbReference type="InterPro" id="IPR039426">
    <property type="entry name" value="TonB-dep_rcpt-like"/>
</dbReference>
<name>A0ABU7REB4_9BACT</name>
<dbReference type="RefSeq" id="WP_330973737.1">
    <property type="nucleotide sequence ID" value="NZ_JAZGLY010000002.1"/>
</dbReference>
<dbReference type="InterPro" id="IPR036942">
    <property type="entry name" value="Beta-barrel_TonB_sf"/>
</dbReference>
<dbReference type="EMBL" id="JAZGLY010000002">
    <property type="protein sequence ID" value="MEE6186327.1"/>
    <property type="molecule type" value="Genomic_DNA"/>
</dbReference>
<evidence type="ECO:0000313" key="9">
    <source>
        <dbReference type="EMBL" id="MEE6186327.1"/>
    </source>
</evidence>
<dbReference type="InterPro" id="IPR012910">
    <property type="entry name" value="Plug_dom"/>
</dbReference>
<dbReference type="NCBIfam" id="TIGR04057">
    <property type="entry name" value="SusC_RagA_signa"/>
    <property type="match status" value="1"/>
</dbReference>
<evidence type="ECO:0000256" key="1">
    <source>
        <dbReference type="ARBA" id="ARBA00004571"/>
    </source>
</evidence>
<keyword evidence="3 7" id="KW-1134">Transmembrane beta strand</keyword>
<reference evidence="9 10" key="1">
    <citation type="submission" date="2024-01" db="EMBL/GenBank/DDBJ databases">
        <title>Niabella digestum sp. nov., isolated from waste digestion system.</title>
        <authorList>
            <person name="Zhang L."/>
        </authorList>
    </citation>
    <scope>NUCLEOTIDE SEQUENCE [LARGE SCALE GENOMIC DNA]</scope>
    <source>
        <strain evidence="9 10">A18</strain>
    </source>
</reference>
<dbReference type="SUPFAM" id="SSF49464">
    <property type="entry name" value="Carboxypeptidase regulatory domain-like"/>
    <property type="match status" value="1"/>
</dbReference>
<organism evidence="9 10">
    <name type="scientific">Niabella digestorum</name>
    <dbReference type="NCBI Taxonomy" id="3117701"/>
    <lineage>
        <taxon>Bacteria</taxon>
        <taxon>Pseudomonadati</taxon>
        <taxon>Bacteroidota</taxon>
        <taxon>Chitinophagia</taxon>
        <taxon>Chitinophagales</taxon>
        <taxon>Chitinophagaceae</taxon>
        <taxon>Niabella</taxon>
    </lineage>
</organism>
<keyword evidence="5 7" id="KW-0472">Membrane</keyword>
<evidence type="ECO:0000256" key="3">
    <source>
        <dbReference type="ARBA" id="ARBA00022452"/>
    </source>
</evidence>
<evidence type="ECO:0000256" key="7">
    <source>
        <dbReference type="PROSITE-ProRule" id="PRU01360"/>
    </source>
</evidence>
<evidence type="ECO:0000256" key="6">
    <source>
        <dbReference type="ARBA" id="ARBA00023237"/>
    </source>
</evidence>
<dbReference type="PROSITE" id="PS52016">
    <property type="entry name" value="TONB_DEPENDENT_REC_3"/>
    <property type="match status" value="1"/>
</dbReference>
<evidence type="ECO:0000256" key="4">
    <source>
        <dbReference type="ARBA" id="ARBA00022692"/>
    </source>
</evidence>
<evidence type="ECO:0000256" key="2">
    <source>
        <dbReference type="ARBA" id="ARBA00022448"/>
    </source>
</evidence>
<feature type="domain" description="TonB-dependent receptor plug" evidence="8">
    <location>
        <begin position="158"/>
        <end position="265"/>
    </location>
</feature>
<dbReference type="Pfam" id="PF07715">
    <property type="entry name" value="Plug"/>
    <property type="match status" value="1"/>
</dbReference>
<keyword evidence="9" id="KW-0675">Receptor</keyword>
<keyword evidence="2 7" id="KW-0813">Transport</keyword>
<evidence type="ECO:0000259" key="8">
    <source>
        <dbReference type="Pfam" id="PF07715"/>
    </source>
</evidence>
<comment type="similarity">
    <text evidence="7">Belongs to the TonB-dependent receptor family.</text>
</comment>
<evidence type="ECO:0000313" key="10">
    <source>
        <dbReference type="Proteomes" id="UP001357452"/>
    </source>
</evidence>
<accession>A0ABU7REB4</accession>
<dbReference type="SUPFAM" id="SSF56935">
    <property type="entry name" value="Porins"/>
    <property type="match status" value="1"/>
</dbReference>
<dbReference type="Pfam" id="PF13715">
    <property type="entry name" value="CarbopepD_reg_2"/>
    <property type="match status" value="1"/>
</dbReference>
<dbReference type="InterPro" id="IPR037066">
    <property type="entry name" value="Plug_dom_sf"/>
</dbReference>
<dbReference type="InterPro" id="IPR023997">
    <property type="entry name" value="TonB-dep_OMP_SusC/RagA_CS"/>
</dbReference>
<dbReference type="Gene3D" id="2.170.130.10">
    <property type="entry name" value="TonB-dependent receptor, plug domain"/>
    <property type="match status" value="1"/>
</dbReference>
<keyword evidence="6 7" id="KW-0998">Cell outer membrane</keyword>
<keyword evidence="4 7" id="KW-0812">Transmembrane</keyword>
<dbReference type="Gene3D" id="2.40.170.20">
    <property type="entry name" value="TonB-dependent receptor, beta-barrel domain"/>
    <property type="match status" value="1"/>
</dbReference>
<proteinExistence type="inferred from homology"/>
<dbReference type="Proteomes" id="UP001357452">
    <property type="component" value="Unassembled WGS sequence"/>
</dbReference>
<comment type="caution">
    <text evidence="9">The sequence shown here is derived from an EMBL/GenBank/DDBJ whole genome shotgun (WGS) entry which is preliminary data.</text>
</comment>